<protein>
    <submittedName>
        <fullName evidence="4">Glycosyltransferase family 2 protein</fullName>
    </submittedName>
</protein>
<dbReference type="PANTHER" id="PTHR22916">
    <property type="entry name" value="GLYCOSYLTRANSFERASE"/>
    <property type="match status" value="1"/>
</dbReference>
<proteinExistence type="predicted"/>
<dbReference type="Gene3D" id="3.90.550.10">
    <property type="entry name" value="Spore Coat Polysaccharide Biosynthesis Protein SpsA, Chain A"/>
    <property type="match status" value="1"/>
</dbReference>
<gene>
    <name evidence="4" type="ORF">E1I18_03355</name>
</gene>
<dbReference type="RefSeq" id="WP_141484182.1">
    <property type="nucleotide sequence ID" value="NZ_SMDN01000019.1"/>
</dbReference>
<evidence type="ECO:0000256" key="1">
    <source>
        <dbReference type="ARBA" id="ARBA00022676"/>
    </source>
</evidence>
<dbReference type="OrthoDB" id="397535at2"/>
<dbReference type="InterPro" id="IPR001173">
    <property type="entry name" value="Glyco_trans_2-like"/>
</dbReference>
<evidence type="ECO:0000313" key="4">
    <source>
        <dbReference type="EMBL" id="TQC51288.1"/>
    </source>
</evidence>
<dbReference type="GO" id="GO:0016757">
    <property type="term" value="F:glycosyltransferase activity"/>
    <property type="evidence" value="ECO:0007669"/>
    <property type="project" value="UniProtKB-KW"/>
</dbReference>
<feature type="domain" description="Glycosyltransferase 2-like" evidence="3">
    <location>
        <begin position="14"/>
        <end position="137"/>
    </location>
</feature>
<sequence length="345" mass="40323">MQNKIKVNYLPKISILVPTHNSIGRFEKTINKILSQTYKNLEIIFHDDGSSDNTLQILQKIASLDKRVKVLNSHINIGLASSRNNLINAASGDFIFFIDDDDYFTSDKVIEKCVKVLSPQTQIMATEFYYAFAPGIKFLNPLAKLKTKNIDSLEYYLNSTTFAWGSFINLEFFRSLNISFTECKNVFEDISTMGKIFASCKNFTYTNIRTIIYNRYKSIMSAIDKNIIQKMETVERSFVHIKEFFASKLSNDKEKYLRIEQSLYMEHLSLLSLYYAGIKNRQTKANVRQYLLNNMPRIHELYPNSTPKRTNITQNFIFLNSKIFLPQDFKKQRFSKSDKYTLYDF</sequence>
<dbReference type="Proteomes" id="UP000320801">
    <property type="component" value="Unassembled WGS sequence"/>
</dbReference>
<dbReference type="InterPro" id="IPR029044">
    <property type="entry name" value="Nucleotide-diphossugar_trans"/>
</dbReference>
<evidence type="ECO:0000256" key="2">
    <source>
        <dbReference type="ARBA" id="ARBA00022679"/>
    </source>
</evidence>
<name>A0A507SPL3_9BACT</name>
<evidence type="ECO:0000259" key="3">
    <source>
        <dbReference type="Pfam" id="PF00535"/>
    </source>
</evidence>
<keyword evidence="2 4" id="KW-0808">Transferase</keyword>
<accession>A0A507SPL3</accession>
<dbReference type="CDD" id="cd00761">
    <property type="entry name" value="Glyco_tranf_GTA_type"/>
    <property type="match status" value="1"/>
</dbReference>
<dbReference type="SUPFAM" id="SSF53448">
    <property type="entry name" value="Nucleotide-diphospho-sugar transferases"/>
    <property type="match status" value="1"/>
</dbReference>
<dbReference type="PANTHER" id="PTHR22916:SF51">
    <property type="entry name" value="GLYCOSYLTRANSFERASE EPSH-RELATED"/>
    <property type="match status" value="1"/>
</dbReference>
<keyword evidence="5" id="KW-1185">Reference proteome</keyword>
<evidence type="ECO:0000313" key="5">
    <source>
        <dbReference type="Proteomes" id="UP000320801"/>
    </source>
</evidence>
<organism evidence="4 5">
    <name type="scientific">Mycoplasmopsis mucosicanis</name>
    <dbReference type="NCBI Taxonomy" id="458208"/>
    <lineage>
        <taxon>Bacteria</taxon>
        <taxon>Bacillati</taxon>
        <taxon>Mycoplasmatota</taxon>
        <taxon>Mycoplasmoidales</taxon>
        <taxon>Metamycoplasmataceae</taxon>
        <taxon>Mycoplasmopsis</taxon>
    </lineage>
</organism>
<keyword evidence="1" id="KW-0328">Glycosyltransferase</keyword>
<dbReference type="EMBL" id="SMDN01000019">
    <property type="protein sequence ID" value="TQC51288.1"/>
    <property type="molecule type" value="Genomic_DNA"/>
</dbReference>
<comment type="caution">
    <text evidence="4">The sequence shown here is derived from an EMBL/GenBank/DDBJ whole genome shotgun (WGS) entry which is preliminary data.</text>
</comment>
<dbReference type="Pfam" id="PF00535">
    <property type="entry name" value="Glycos_transf_2"/>
    <property type="match status" value="1"/>
</dbReference>
<reference evidence="4 5" key="1">
    <citation type="submission" date="2019-03" db="EMBL/GenBank/DDBJ databases">
        <title>Characterization of a novel Mycoplasma cynos real-time PCR assay.</title>
        <authorList>
            <person name="Tallmadge R.L."/>
            <person name="Mitchell P.K."/>
            <person name="Goodman L."/>
        </authorList>
    </citation>
    <scope>NUCLEOTIDE SEQUENCE [LARGE SCALE GENOMIC DNA]</scope>
    <source>
        <strain evidence="4 5">1642</strain>
    </source>
</reference>
<dbReference type="AlphaFoldDB" id="A0A507SPL3"/>